<dbReference type="AlphaFoldDB" id="A0A7E4ZSD2"/>
<name>A0A7E4ZSD2_PANRE</name>
<reference evidence="2" key="2">
    <citation type="submission" date="2020-10" db="UniProtKB">
        <authorList>
            <consortium name="WormBaseParasite"/>
        </authorList>
    </citation>
    <scope>IDENTIFICATION</scope>
</reference>
<proteinExistence type="predicted"/>
<keyword evidence="1" id="KW-1185">Reference proteome</keyword>
<reference evidence="1" key="1">
    <citation type="journal article" date="2013" name="Genetics">
        <title>The draft genome and transcriptome of Panagrellus redivivus are shaped by the harsh demands of a free-living lifestyle.</title>
        <authorList>
            <person name="Srinivasan J."/>
            <person name="Dillman A.R."/>
            <person name="Macchietto M.G."/>
            <person name="Heikkinen L."/>
            <person name="Lakso M."/>
            <person name="Fracchia K.M."/>
            <person name="Antoshechkin I."/>
            <person name="Mortazavi A."/>
            <person name="Wong G."/>
            <person name="Sternberg P.W."/>
        </authorList>
    </citation>
    <scope>NUCLEOTIDE SEQUENCE [LARGE SCALE GENOMIC DNA]</scope>
    <source>
        <strain evidence="1">MT8872</strain>
    </source>
</reference>
<evidence type="ECO:0000313" key="1">
    <source>
        <dbReference type="Proteomes" id="UP000492821"/>
    </source>
</evidence>
<organism evidence="1 2">
    <name type="scientific">Panagrellus redivivus</name>
    <name type="common">Microworm</name>
    <dbReference type="NCBI Taxonomy" id="6233"/>
    <lineage>
        <taxon>Eukaryota</taxon>
        <taxon>Metazoa</taxon>
        <taxon>Ecdysozoa</taxon>
        <taxon>Nematoda</taxon>
        <taxon>Chromadorea</taxon>
        <taxon>Rhabditida</taxon>
        <taxon>Tylenchina</taxon>
        <taxon>Panagrolaimomorpha</taxon>
        <taxon>Panagrolaimoidea</taxon>
        <taxon>Panagrolaimidae</taxon>
        <taxon>Panagrellus</taxon>
    </lineage>
</organism>
<sequence length="294" mass="33798">MSLDDITCCPIPFQRNDNPLRDALLFSNSRPLESSLREEFQIDTTMNFYPHTRKVNNVYVNPYDWESNLNPIEKEGRFVPKVDAKLDKESSVPKVNAKIDEDSDSHVDEGYSSRSPSVKDLADFCDETVQLKTVEEPKCAKKPRHNVVKRKKVGRPPGDNPSAGTLKTRRNRKKFKELDLKALDHGQPFLQQALKRGWRPPADFQLAFKKFTSQGAWKQTAAIRFGGFLPQAKKRGPIRKLQVSLQELRTQEQKKDGMVHKLVQECLTYLRAKLDIPEYNKLVATLPKQMYKTV</sequence>
<dbReference type="Proteomes" id="UP000492821">
    <property type="component" value="Unassembled WGS sequence"/>
</dbReference>
<dbReference type="WBParaSite" id="Pan_g14661.t1">
    <property type="protein sequence ID" value="Pan_g14661.t1"/>
    <property type="gene ID" value="Pan_g14661"/>
</dbReference>
<protein>
    <submittedName>
        <fullName evidence="2">Uncharacterized protein</fullName>
    </submittedName>
</protein>
<evidence type="ECO:0000313" key="2">
    <source>
        <dbReference type="WBParaSite" id="Pan_g14661.t1"/>
    </source>
</evidence>
<accession>A0A7E4ZSD2</accession>